<sequence length="60" mass="7032">MESTRLLSDEQTFLFVFPPLCTLWLYIRPRATIFSSCLRGYPSRSSNNPDLNTSCFRRLL</sequence>
<gene>
    <name evidence="1" type="ORF">HPLM_LOCUS16635</name>
</gene>
<evidence type="ECO:0000313" key="1">
    <source>
        <dbReference type="EMBL" id="VDO60919.1"/>
    </source>
</evidence>
<organism evidence="1 2">
    <name type="scientific">Haemonchus placei</name>
    <name type="common">Barber's pole worm</name>
    <dbReference type="NCBI Taxonomy" id="6290"/>
    <lineage>
        <taxon>Eukaryota</taxon>
        <taxon>Metazoa</taxon>
        <taxon>Ecdysozoa</taxon>
        <taxon>Nematoda</taxon>
        <taxon>Chromadorea</taxon>
        <taxon>Rhabditida</taxon>
        <taxon>Rhabditina</taxon>
        <taxon>Rhabditomorpha</taxon>
        <taxon>Strongyloidea</taxon>
        <taxon>Trichostrongylidae</taxon>
        <taxon>Haemonchus</taxon>
    </lineage>
</organism>
<reference evidence="1 2" key="1">
    <citation type="submission" date="2018-11" db="EMBL/GenBank/DDBJ databases">
        <authorList>
            <consortium name="Pathogen Informatics"/>
        </authorList>
    </citation>
    <scope>NUCLEOTIDE SEQUENCE [LARGE SCALE GENOMIC DNA]</scope>
    <source>
        <strain evidence="1 2">MHpl1</strain>
    </source>
</reference>
<keyword evidence="2" id="KW-1185">Reference proteome</keyword>
<protein>
    <submittedName>
        <fullName evidence="1">Uncharacterized protein</fullName>
    </submittedName>
</protein>
<accession>A0A3P7X4A2</accession>
<dbReference type="AlphaFoldDB" id="A0A3P7X4A2"/>
<dbReference type="Proteomes" id="UP000268014">
    <property type="component" value="Unassembled WGS sequence"/>
</dbReference>
<proteinExistence type="predicted"/>
<name>A0A3P7X4A2_HAEPC</name>
<evidence type="ECO:0000313" key="2">
    <source>
        <dbReference type="Proteomes" id="UP000268014"/>
    </source>
</evidence>
<dbReference type="EMBL" id="UZAF01019510">
    <property type="protein sequence ID" value="VDO60919.1"/>
    <property type="molecule type" value="Genomic_DNA"/>
</dbReference>